<dbReference type="KEGG" id="fsm:CCS41_13595"/>
<evidence type="ECO:0000256" key="5">
    <source>
        <dbReference type="ARBA" id="ARBA00022971"/>
    </source>
</evidence>
<dbReference type="Proteomes" id="UP000261875">
    <property type="component" value="Plasmid p5D_Fsymbiotica-1"/>
</dbReference>
<evidence type="ECO:0000256" key="4">
    <source>
        <dbReference type="ARBA" id="ARBA00022490"/>
    </source>
</evidence>
<dbReference type="AlphaFoldDB" id="A0A2U8I8I4"/>
<evidence type="ECO:0000313" key="8">
    <source>
        <dbReference type="Proteomes" id="UP000261875"/>
    </source>
</evidence>
<dbReference type="EMBL" id="CP021660">
    <property type="protein sequence ID" value="AWK15471.1"/>
    <property type="molecule type" value="Genomic_DNA"/>
</dbReference>
<dbReference type="Gene3D" id="1.10.1220.10">
    <property type="entry name" value="Met repressor-like"/>
    <property type="match status" value="1"/>
</dbReference>
<dbReference type="InterPro" id="IPR010985">
    <property type="entry name" value="Ribbon_hlx_hlx"/>
</dbReference>
<accession>A0A2U8I8I4</accession>
<proteinExistence type="inferred from homology"/>
<dbReference type="GO" id="GO:0043565">
    <property type="term" value="F:sequence-specific DNA binding"/>
    <property type="evidence" value="ECO:0007669"/>
    <property type="project" value="UniProtKB-ARBA"/>
</dbReference>
<evidence type="ECO:0000256" key="6">
    <source>
        <dbReference type="ARBA" id="ARBA00023125"/>
    </source>
</evidence>
<evidence type="ECO:0000256" key="2">
    <source>
        <dbReference type="ARBA" id="ARBA00007183"/>
    </source>
</evidence>
<protein>
    <recommendedName>
        <fullName evidence="3">Relaxosome protein TraY</fullName>
    </recommendedName>
</protein>
<dbReference type="InterPro" id="IPR013321">
    <property type="entry name" value="Arc_rbn_hlx_hlx"/>
</dbReference>
<evidence type="ECO:0000256" key="1">
    <source>
        <dbReference type="ARBA" id="ARBA00004496"/>
    </source>
</evidence>
<dbReference type="OrthoDB" id="6636731at2"/>
<comment type="similarity">
    <text evidence="2">Belongs to the TraY family.</text>
</comment>
<name>A0A2U8I8I4_9GAMM</name>
<dbReference type="GO" id="GO:0005737">
    <property type="term" value="C:cytoplasm"/>
    <property type="evidence" value="ECO:0007669"/>
    <property type="project" value="UniProtKB-SubCell"/>
</dbReference>
<dbReference type="InterPro" id="IPR008876">
    <property type="entry name" value="TraY"/>
</dbReference>
<comment type="subcellular location">
    <subcellularLocation>
        <location evidence="1">Cytoplasm</location>
    </subcellularLocation>
</comment>
<keyword evidence="6" id="KW-0238">DNA-binding</keyword>
<keyword evidence="5" id="KW-0184">Conjugation</keyword>
<keyword evidence="8" id="KW-1185">Reference proteome</keyword>
<organism evidence="7 8">
    <name type="scientific">Candidatus Fukatsuia symbiotica</name>
    <dbReference type="NCBI Taxonomy" id="1878942"/>
    <lineage>
        <taxon>Bacteria</taxon>
        <taxon>Pseudomonadati</taxon>
        <taxon>Pseudomonadota</taxon>
        <taxon>Gammaproteobacteria</taxon>
        <taxon>Enterobacterales</taxon>
        <taxon>Yersiniaceae</taxon>
        <taxon>Candidatus Fukatsuia</taxon>
    </lineage>
</organism>
<gene>
    <name evidence="7" type="ORF">CCS41_13595</name>
</gene>
<keyword evidence="4" id="KW-0963">Cytoplasm</keyword>
<evidence type="ECO:0000256" key="3">
    <source>
        <dbReference type="ARBA" id="ARBA00020541"/>
    </source>
</evidence>
<dbReference type="Pfam" id="PF05509">
    <property type="entry name" value="TraY"/>
    <property type="match status" value="1"/>
</dbReference>
<evidence type="ECO:0000313" key="7">
    <source>
        <dbReference type="EMBL" id="AWK15471.1"/>
    </source>
</evidence>
<dbReference type="SUPFAM" id="SSF47598">
    <property type="entry name" value="Ribbon-helix-helix"/>
    <property type="match status" value="1"/>
</dbReference>
<sequence length="116" mass="13094">MRVTNNDFIKLEEKSTALGLKPASLLKKIALSIIHGNTVSDEIKPYYSTLYDKKLSTKLNDELSEALKKEATKNGWSLSKEMRFRLASSLIGDPSFYPDEVKKIRATRNSIDVLCL</sequence>
<reference evidence="7 8" key="1">
    <citation type="submission" date="2017-05" db="EMBL/GenBank/DDBJ databases">
        <title>Genome sequence of Candidatus Fukatsuia symbiotica and Candidatus Hamiltonella defensa from Acyrthosiphon pisum strain 5D.</title>
        <authorList>
            <person name="Patel V.A."/>
            <person name="Chevignon G."/>
            <person name="Russell J.A."/>
            <person name="Oliver K.M."/>
        </authorList>
    </citation>
    <scope>NUCLEOTIDE SEQUENCE [LARGE SCALE GENOMIC DNA]</scope>
    <source>
        <strain evidence="7 8">5D</strain>
        <plasmid evidence="8">p5d_fsymbiotica-1</plasmid>
    </source>
</reference>
<keyword evidence="7" id="KW-0614">Plasmid</keyword>
<geneLocation type="plasmid" evidence="8">
    <name>p5d_fsymbiotica-1</name>
</geneLocation>
<dbReference type="GO" id="GO:0006355">
    <property type="term" value="P:regulation of DNA-templated transcription"/>
    <property type="evidence" value="ECO:0007669"/>
    <property type="project" value="InterPro"/>
</dbReference>